<proteinExistence type="predicted"/>
<evidence type="ECO:0000313" key="3">
    <source>
        <dbReference type="WBParaSite" id="BPAG_0000738001-mRNA-1"/>
    </source>
</evidence>
<evidence type="ECO:0000313" key="2">
    <source>
        <dbReference type="Proteomes" id="UP000278627"/>
    </source>
</evidence>
<keyword evidence="2" id="KW-1185">Reference proteome</keyword>
<gene>
    <name evidence="1" type="ORF">BPAG_LOCUS7342</name>
</gene>
<protein>
    <submittedName>
        <fullName evidence="1 3">Uncharacterized protein</fullName>
    </submittedName>
</protein>
<dbReference type="EMBL" id="UZAD01008178">
    <property type="protein sequence ID" value="VDN88528.1"/>
    <property type="molecule type" value="Genomic_DNA"/>
</dbReference>
<evidence type="ECO:0000313" key="1">
    <source>
        <dbReference type="EMBL" id="VDN88528.1"/>
    </source>
</evidence>
<sequence length="32" mass="4043">MLHNRAQVYHKVYQLVLHHLVSYHQVMKWLRN</sequence>
<dbReference type="WBParaSite" id="BPAG_0000738001-mRNA-1">
    <property type="protein sequence ID" value="BPAG_0000738001-mRNA-1"/>
    <property type="gene ID" value="BPAG_0000738001"/>
</dbReference>
<reference evidence="1 2" key="2">
    <citation type="submission" date="2018-11" db="EMBL/GenBank/DDBJ databases">
        <authorList>
            <consortium name="Pathogen Informatics"/>
        </authorList>
    </citation>
    <scope>NUCLEOTIDE SEQUENCE [LARGE SCALE GENOMIC DNA]</scope>
</reference>
<reference evidence="3" key="1">
    <citation type="submission" date="2017-02" db="UniProtKB">
        <authorList>
            <consortium name="WormBaseParasite"/>
        </authorList>
    </citation>
    <scope>IDENTIFICATION</scope>
</reference>
<name>A0A0N4TGP2_BRUPA</name>
<organism evidence="3">
    <name type="scientific">Brugia pahangi</name>
    <name type="common">Filarial nematode worm</name>
    <dbReference type="NCBI Taxonomy" id="6280"/>
    <lineage>
        <taxon>Eukaryota</taxon>
        <taxon>Metazoa</taxon>
        <taxon>Ecdysozoa</taxon>
        <taxon>Nematoda</taxon>
        <taxon>Chromadorea</taxon>
        <taxon>Rhabditida</taxon>
        <taxon>Spirurina</taxon>
        <taxon>Spiruromorpha</taxon>
        <taxon>Filarioidea</taxon>
        <taxon>Onchocercidae</taxon>
        <taxon>Brugia</taxon>
    </lineage>
</organism>
<accession>A0A0N4TGP2</accession>
<dbReference type="AlphaFoldDB" id="A0A0N4TGP2"/>
<dbReference type="Proteomes" id="UP000278627">
    <property type="component" value="Unassembled WGS sequence"/>
</dbReference>